<protein>
    <recommendedName>
        <fullName evidence="1">DZIP3-like HEPN domain-containing protein</fullName>
    </recommendedName>
</protein>
<organism evidence="2 3">
    <name type="scientific">Mytilus galloprovincialis</name>
    <name type="common">Mediterranean mussel</name>
    <dbReference type="NCBI Taxonomy" id="29158"/>
    <lineage>
        <taxon>Eukaryota</taxon>
        <taxon>Metazoa</taxon>
        <taxon>Spiralia</taxon>
        <taxon>Lophotrochozoa</taxon>
        <taxon>Mollusca</taxon>
        <taxon>Bivalvia</taxon>
        <taxon>Autobranchia</taxon>
        <taxon>Pteriomorphia</taxon>
        <taxon>Mytilida</taxon>
        <taxon>Mytiloidea</taxon>
        <taxon>Mytilidae</taxon>
        <taxon>Mytilinae</taxon>
        <taxon>Mytilus</taxon>
    </lineage>
</organism>
<keyword evidence="3" id="KW-1185">Reference proteome</keyword>
<proteinExistence type="predicted"/>
<comment type="caution">
    <text evidence="2">The sequence shown here is derived from an EMBL/GenBank/DDBJ whole genome shotgun (WGS) entry which is preliminary data.</text>
</comment>
<evidence type="ECO:0000313" key="2">
    <source>
        <dbReference type="EMBL" id="VDI47976.1"/>
    </source>
</evidence>
<evidence type="ECO:0000259" key="1">
    <source>
        <dbReference type="Pfam" id="PF18738"/>
    </source>
</evidence>
<dbReference type="EMBL" id="UYJE01006669">
    <property type="protein sequence ID" value="VDI47976.1"/>
    <property type="molecule type" value="Genomic_DNA"/>
</dbReference>
<sequence>MRELYSRIAIVIIDIFPDILRDILQSTISPQDLYKKCDTKFLNSCFSDQQTYLKTLKFENSFSYLDIPIMYKLLRYFSLISPPSKGWGKAPDPTDRLIADDVERIRMLRNEIAHRCDANIDKNTCDDFFVEFSEIGERIDTHFTGQTSYEQRVNDCRICPMDIKMQRKYENAVKELENLKLSVHAQGAGFAIRKGWGGMGVDVKLF</sequence>
<name>A0A8B6FD73_MYTGA</name>
<dbReference type="InterPro" id="IPR041249">
    <property type="entry name" value="HEPN_DZIP3"/>
</dbReference>
<reference evidence="2" key="1">
    <citation type="submission" date="2018-11" db="EMBL/GenBank/DDBJ databases">
        <authorList>
            <person name="Alioto T."/>
            <person name="Alioto T."/>
        </authorList>
    </citation>
    <scope>NUCLEOTIDE SEQUENCE</scope>
</reference>
<evidence type="ECO:0000313" key="3">
    <source>
        <dbReference type="Proteomes" id="UP000596742"/>
    </source>
</evidence>
<gene>
    <name evidence="2" type="ORF">MGAL_10B075435</name>
</gene>
<dbReference type="Pfam" id="PF18738">
    <property type="entry name" value="HEPN_DZIP3"/>
    <property type="match status" value="1"/>
</dbReference>
<feature type="domain" description="DZIP3-like HEPN" evidence="1">
    <location>
        <begin position="60"/>
        <end position="169"/>
    </location>
</feature>
<dbReference type="Proteomes" id="UP000596742">
    <property type="component" value="Unassembled WGS sequence"/>
</dbReference>
<dbReference type="OrthoDB" id="5979063at2759"/>
<accession>A0A8B6FD73</accession>
<dbReference type="AlphaFoldDB" id="A0A8B6FD73"/>